<dbReference type="AlphaFoldDB" id="A0A9K3DBC9"/>
<evidence type="ECO:0000313" key="1">
    <source>
        <dbReference type="EMBL" id="GIQ92386.1"/>
    </source>
</evidence>
<comment type="caution">
    <text evidence="1">The sequence shown here is derived from an EMBL/GenBank/DDBJ whole genome shotgun (WGS) entry which is preliminary data.</text>
</comment>
<sequence length="76" mass="7975">ATLTSAPLPSGMSGYPTRHIGISAVLGEQYSGKLTYNSIEANIESTVTVDANSSDLGLPFTCEAAEGETSYTVNMW</sequence>
<dbReference type="Proteomes" id="UP000265618">
    <property type="component" value="Unassembled WGS sequence"/>
</dbReference>
<accession>A0A9K3DBC9</accession>
<name>A0A9K3DBC9_9EUKA</name>
<protein>
    <submittedName>
        <fullName evidence="1">Uncharacterized protein</fullName>
    </submittedName>
</protein>
<proteinExistence type="predicted"/>
<keyword evidence="2" id="KW-1185">Reference proteome</keyword>
<feature type="non-terminal residue" evidence="1">
    <location>
        <position position="76"/>
    </location>
</feature>
<gene>
    <name evidence="1" type="ORF">KIPB_016134</name>
</gene>
<dbReference type="EMBL" id="BDIP01009591">
    <property type="protein sequence ID" value="GIQ92386.1"/>
    <property type="molecule type" value="Genomic_DNA"/>
</dbReference>
<organism evidence="1 2">
    <name type="scientific">Kipferlia bialata</name>
    <dbReference type="NCBI Taxonomy" id="797122"/>
    <lineage>
        <taxon>Eukaryota</taxon>
        <taxon>Metamonada</taxon>
        <taxon>Carpediemonas-like organisms</taxon>
        <taxon>Kipferlia</taxon>
    </lineage>
</organism>
<evidence type="ECO:0000313" key="2">
    <source>
        <dbReference type="Proteomes" id="UP000265618"/>
    </source>
</evidence>
<feature type="non-terminal residue" evidence="1">
    <location>
        <position position="1"/>
    </location>
</feature>
<reference evidence="1 2" key="1">
    <citation type="journal article" date="2018" name="PLoS ONE">
        <title>The draft genome of Kipferlia bialata reveals reductive genome evolution in fornicate parasites.</title>
        <authorList>
            <person name="Tanifuji G."/>
            <person name="Takabayashi S."/>
            <person name="Kume K."/>
            <person name="Takagi M."/>
            <person name="Nakayama T."/>
            <person name="Kamikawa R."/>
            <person name="Inagaki Y."/>
            <person name="Hashimoto T."/>
        </authorList>
    </citation>
    <scope>NUCLEOTIDE SEQUENCE [LARGE SCALE GENOMIC DNA]</scope>
    <source>
        <strain evidence="1">NY0173</strain>
    </source>
</reference>